<sequence>MKTIITPSGFEPKPIISFIVKEGISKEDRIIIIRPKEDKMPKDAKDALSEIKKFISLISEDIEIDLKFVDISDFDILLIDLLEIFKNINGEVIVNTYGSVREITIGLTIINLLFKRNISKVYHYSRMDEECFLLNLPAIVFPLEGMEKKILLLLENSAINDYNSLAKTLKVSKSTISRVVHILNDKKLVSVTETGKKKIIKLSVSGRLLANL</sequence>
<dbReference type="InterPro" id="IPR036388">
    <property type="entry name" value="WH-like_DNA-bd_sf"/>
</dbReference>
<organism evidence="2">
    <name type="scientific">Candidatus Heimdallarchaeum aukensis</name>
    <dbReference type="NCBI Taxonomy" id="2876573"/>
    <lineage>
        <taxon>Archaea</taxon>
        <taxon>Promethearchaeati</taxon>
        <taxon>Candidatus Heimdallarchaeota</taxon>
        <taxon>Candidatus Heimdallarchaeia (ex Rinke et al. 2021) (nom. nud.)</taxon>
        <taxon>Candidatus Heimdallarchaeales</taxon>
        <taxon>Candidatus Heimdallarchaeaceae</taxon>
        <taxon>Candidatus Heimdallarchaeum</taxon>
    </lineage>
</organism>
<keyword evidence="2" id="KW-0238">DNA-binding</keyword>
<name>A0A9Y1FKY1_9ARCH</name>
<reference evidence="2" key="1">
    <citation type="journal article" date="2022" name="Nat. Microbiol.">
        <title>Unique mobile elements and scalable gene flow at the prokaryote-eukaryote boundary revealed by circularized Asgard archaea genomes.</title>
        <authorList>
            <person name="Wu F."/>
            <person name="Speth D.R."/>
            <person name="Philosof A."/>
            <person name="Cremiere A."/>
            <person name="Narayanan A."/>
            <person name="Barco R.A."/>
            <person name="Connon S.A."/>
            <person name="Amend J.P."/>
            <person name="Antoshechkin I.A."/>
            <person name="Orphan V.J."/>
        </authorList>
    </citation>
    <scope>NUCLEOTIDE SEQUENCE</scope>
    <source>
        <strain evidence="2">PM71</strain>
    </source>
</reference>
<evidence type="ECO:0000313" key="2">
    <source>
        <dbReference type="EMBL" id="UJG40750.1"/>
    </source>
</evidence>
<dbReference type="InterPro" id="IPR054588">
    <property type="entry name" value="Csa3_N"/>
</dbReference>
<protein>
    <submittedName>
        <fullName evidence="2">CRISPR locus-related DNA-binding protein</fullName>
    </submittedName>
</protein>
<dbReference type="Pfam" id="PF22662">
    <property type="entry name" value="Csa3_N"/>
    <property type="match status" value="1"/>
</dbReference>
<feature type="domain" description="Csa3 N-terminal" evidence="1">
    <location>
        <begin position="3"/>
        <end position="115"/>
    </location>
</feature>
<dbReference type="Gene3D" id="1.10.10.10">
    <property type="entry name" value="Winged helix-like DNA-binding domain superfamily/Winged helix DNA-binding domain"/>
    <property type="match status" value="1"/>
</dbReference>
<dbReference type="SUPFAM" id="SSF46785">
    <property type="entry name" value="Winged helix' DNA-binding domain"/>
    <property type="match status" value="1"/>
</dbReference>
<dbReference type="AlphaFoldDB" id="A0A9Y1FKY1"/>
<dbReference type="InterPro" id="IPR036390">
    <property type="entry name" value="WH_DNA-bd_sf"/>
</dbReference>
<dbReference type="Proteomes" id="UP001201020">
    <property type="component" value="Chromosome"/>
</dbReference>
<dbReference type="EMBL" id="CP084166">
    <property type="protein sequence ID" value="UJG40750.1"/>
    <property type="molecule type" value="Genomic_DNA"/>
</dbReference>
<accession>A0A9Y1FKY1</accession>
<dbReference type="NCBIfam" id="TIGR01884">
    <property type="entry name" value="cas_HTH"/>
    <property type="match status" value="1"/>
</dbReference>
<dbReference type="InterPro" id="IPR010163">
    <property type="entry name" value="Csa3"/>
</dbReference>
<dbReference type="GO" id="GO:0003677">
    <property type="term" value="F:DNA binding"/>
    <property type="evidence" value="ECO:0007669"/>
    <property type="project" value="UniProtKB-KW"/>
</dbReference>
<evidence type="ECO:0000259" key="1">
    <source>
        <dbReference type="Pfam" id="PF22662"/>
    </source>
</evidence>
<gene>
    <name evidence="2" type="ORF">K9W45_13055</name>
</gene>
<proteinExistence type="predicted"/>
<dbReference type="Gene3D" id="3.40.50.11700">
    <property type="match status" value="1"/>
</dbReference>